<keyword evidence="5" id="KW-0378">Hydrolase</keyword>
<evidence type="ECO:0000256" key="3">
    <source>
        <dbReference type="PROSITE-ProRule" id="PRU01379"/>
    </source>
</evidence>
<comment type="cofactor">
    <cofactor evidence="1">
        <name>Zn(2+)</name>
        <dbReference type="ChEBI" id="CHEBI:29105"/>
    </cofactor>
</comment>
<protein>
    <submittedName>
        <fullName evidence="5">Carboxypeptidase</fullName>
    </submittedName>
</protein>
<evidence type="ECO:0000256" key="2">
    <source>
        <dbReference type="ARBA" id="ARBA00005988"/>
    </source>
</evidence>
<feature type="non-terminal residue" evidence="5">
    <location>
        <position position="129"/>
    </location>
</feature>
<name>A0A5S3YLG1_9GAMM</name>
<comment type="caution">
    <text evidence="3">Lacks conserved residue(s) required for the propagation of feature annotation.</text>
</comment>
<proteinExistence type="inferred from homology"/>
<dbReference type="PROSITE" id="PS52035">
    <property type="entry name" value="PEPTIDASE_M14"/>
    <property type="match status" value="1"/>
</dbReference>
<keyword evidence="5" id="KW-0121">Carboxypeptidase</keyword>
<feature type="non-terminal residue" evidence="5">
    <location>
        <position position="1"/>
    </location>
</feature>
<feature type="domain" description="Peptidase M14" evidence="4">
    <location>
        <begin position="1"/>
        <end position="129"/>
    </location>
</feature>
<dbReference type="AlphaFoldDB" id="A0A5S3YLG1"/>
<evidence type="ECO:0000256" key="1">
    <source>
        <dbReference type="ARBA" id="ARBA00001947"/>
    </source>
</evidence>
<dbReference type="GO" id="GO:0008270">
    <property type="term" value="F:zinc ion binding"/>
    <property type="evidence" value="ECO:0007669"/>
    <property type="project" value="InterPro"/>
</dbReference>
<dbReference type="EMBL" id="PNCG01000631">
    <property type="protein sequence ID" value="TMP75728.1"/>
    <property type="molecule type" value="Genomic_DNA"/>
</dbReference>
<accession>A0A5S3YLG1</accession>
<evidence type="ECO:0000313" key="6">
    <source>
        <dbReference type="Proteomes" id="UP000305874"/>
    </source>
</evidence>
<comment type="caution">
    <text evidence="5">The sequence shown here is derived from an EMBL/GenBank/DDBJ whole genome shotgun (WGS) entry which is preliminary data.</text>
</comment>
<organism evidence="5 6">
    <name type="scientific">Pseudoalteromonas ruthenica</name>
    <dbReference type="NCBI Taxonomy" id="151081"/>
    <lineage>
        <taxon>Bacteria</taxon>
        <taxon>Pseudomonadati</taxon>
        <taxon>Pseudomonadota</taxon>
        <taxon>Gammaproteobacteria</taxon>
        <taxon>Alteromonadales</taxon>
        <taxon>Pseudoalteromonadaceae</taxon>
        <taxon>Pseudoalteromonas</taxon>
    </lineage>
</organism>
<dbReference type="InterPro" id="IPR000834">
    <property type="entry name" value="Peptidase_M14"/>
</dbReference>
<dbReference type="Proteomes" id="UP000305874">
    <property type="component" value="Unassembled WGS sequence"/>
</dbReference>
<dbReference type="RefSeq" id="WP_283241103.1">
    <property type="nucleotide sequence ID" value="NZ_PNCG01000631.1"/>
</dbReference>
<dbReference type="PANTHER" id="PTHR11705:SF119">
    <property type="entry name" value="OS02G0119300 PROTEIN"/>
    <property type="match status" value="1"/>
</dbReference>
<evidence type="ECO:0000313" key="5">
    <source>
        <dbReference type="EMBL" id="TMP75728.1"/>
    </source>
</evidence>
<dbReference type="PANTHER" id="PTHR11705">
    <property type="entry name" value="PROTEASE FAMILY M14 CARBOXYPEPTIDASE A,B"/>
    <property type="match status" value="1"/>
</dbReference>
<dbReference type="Pfam" id="PF00246">
    <property type="entry name" value="Peptidase_M14"/>
    <property type="match status" value="1"/>
</dbReference>
<dbReference type="GO" id="GO:0005615">
    <property type="term" value="C:extracellular space"/>
    <property type="evidence" value="ECO:0007669"/>
    <property type="project" value="TreeGrafter"/>
</dbReference>
<evidence type="ECO:0000259" key="4">
    <source>
        <dbReference type="PROSITE" id="PS52035"/>
    </source>
</evidence>
<dbReference type="SUPFAM" id="SSF53187">
    <property type="entry name" value="Zn-dependent exopeptidases"/>
    <property type="match status" value="1"/>
</dbReference>
<reference evidence="5 6" key="1">
    <citation type="submission" date="2017-12" db="EMBL/GenBank/DDBJ databases">
        <authorList>
            <person name="Paulsen S."/>
            <person name="Gram L.K."/>
        </authorList>
    </citation>
    <scope>NUCLEOTIDE SEQUENCE [LARGE SCALE GENOMIC DNA]</scope>
    <source>
        <strain evidence="5 6">S2897</strain>
    </source>
</reference>
<dbReference type="GO" id="GO:0006508">
    <property type="term" value="P:proteolysis"/>
    <property type="evidence" value="ECO:0007669"/>
    <property type="project" value="InterPro"/>
</dbReference>
<sequence>LQSGLHAREYAPVALNLAFAKYLITNQGVDPEVDWILDNTEIHLLLVANPDGRKKAEEGLWWRKNTNNNYCSDEPNRMGVDLNRNYTFNWFSIENGSSGDECMSTFRGHEKGSEPEIQAIEAYVKSIFP</sequence>
<keyword evidence="5" id="KW-0645">Protease</keyword>
<reference evidence="6" key="2">
    <citation type="submission" date="2019-06" db="EMBL/GenBank/DDBJ databases">
        <title>Co-occurence of chitin degradation, pigmentation and bioactivity in marine Pseudoalteromonas.</title>
        <authorList>
            <person name="Sonnenschein E.C."/>
            <person name="Bech P.K."/>
        </authorList>
    </citation>
    <scope>NUCLEOTIDE SEQUENCE [LARGE SCALE GENOMIC DNA]</scope>
    <source>
        <strain evidence="6">S2897</strain>
    </source>
</reference>
<gene>
    <name evidence="5" type="ORF">CWC05_21810</name>
</gene>
<dbReference type="GO" id="GO:0004181">
    <property type="term" value="F:metallocarboxypeptidase activity"/>
    <property type="evidence" value="ECO:0007669"/>
    <property type="project" value="InterPro"/>
</dbReference>
<dbReference type="Gene3D" id="3.40.630.10">
    <property type="entry name" value="Zn peptidases"/>
    <property type="match status" value="1"/>
</dbReference>
<comment type="similarity">
    <text evidence="2 3">Belongs to the peptidase M14 family.</text>
</comment>